<gene>
    <name evidence="1" type="ORF">ENSA7_71310</name>
</gene>
<evidence type="ECO:0000313" key="2">
    <source>
        <dbReference type="Proteomes" id="UP000238823"/>
    </source>
</evidence>
<dbReference type="Proteomes" id="UP000238823">
    <property type="component" value="Unassembled WGS sequence"/>
</dbReference>
<dbReference type="AlphaFoldDB" id="A0A2S9XTX5"/>
<proteinExistence type="predicted"/>
<accession>A0A2S9XTX5</accession>
<protein>
    <submittedName>
        <fullName evidence="1">Uncharacterized protein</fullName>
    </submittedName>
</protein>
<organism evidence="1 2">
    <name type="scientific">Enhygromyxa salina</name>
    <dbReference type="NCBI Taxonomy" id="215803"/>
    <lineage>
        <taxon>Bacteria</taxon>
        <taxon>Pseudomonadati</taxon>
        <taxon>Myxococcota</taxon>
        <taxon>Polyangia</taxon>
        <taxon>Nannocystales</taxon>
        <taxon>Nannocystaceae</taxon>
        <taxon>Enhygromyxa</taxon>
    </lineage>
</organism>
<sequence length="70" mass="7249">MTTGFIAMILLLLGACDGGQEPEAFRHHPPPITASGAPIAAKGAFSCDFVIDFENSRPGLEVGVAHVELG</sequence>
<dbReference type="EMBL" id="PVNL01000135">
    <property type="protein sequence ID" value="PRP96316.1"/>
    <property type="molecule type" value="Genomic_DNA"/>
</dbReference>
<comment type="caution">
    <text evidence="1">The sequence shown here is derived from an EMBL/GenBank/DDBJ whole genome shotgun (WGS) entry which is preliminary data.</text>
</comment>
<reference evidence="1 2" key="1">
    <citation type="submission" date="2018-03" db="EMBL/GenBank/DDBJ databases">
        <title>Draft Genome Sequences of the Obligatory Marine Myxobacteria Enhygromyxa salina SWB007.</title>
        <authorList>
            <person name="Poehlein A."/>
            <person name="Moghaddam J.A."/>
            <person name="Harms H."/>
            <person name="Alanjari M."/>
            <person name="Koenig G.M."/>
            <person name="Daniel R."/>
            <person name="Schaeberle T.F."/>
        </authorList>
    </citation>
    <scope>NUCLEOTIDE SEQUENCE [LARGE SCALE GENOMIC DNA]</scope>
    <source>
        <strain evidence="1 2">SWB007</strain>
    </source>
</reference>
<evidence type="ECO:0000313" key="1">
    <source>
        <dbReference type="EMBL" id="PRP96316.1"/>
    </source>
</evidence>
<name>A0A2S9XTX5_9BACT</name>